<dbReference type="SUPFAM" id="SSF55729">
    <property type="entry name" value="Acyl-CoA N-acyltransferases (Nat)"/>
    <property type="match status" value="1"/>
</dbReference>
<dbReference type="RefSeq" id="WP_093535931.1">
    <property type="nucleotide sequence ID" value="NZ_FOXU01000002.1"/>
</dbReference>
<keyword evidence="1" id="KW-0808">Transferase</keyword>
<organism evidence="4 5">
    <name type="scientific">Psychrobacillus psychrotolerans</name>
    <dbReference type="NCBI Taxonomy" id="126156"/>
    <lineage>
        <taxon>Bacteria</taxon>
        <taxon>Bacillati</taxon>
        <taxon>Bacillota</taxon>
        <taxon>Bacilli</taxon>
        <taxon>Bacillales</taxon>
        <taxon>Bacillaceae</taxon>
        <taxon>Psychrobacillus</taxon>
    </lineage>
</organism>
<evidence type="ECO:0000313" key="4">
    <source>
        <dbReference type="EMBL" id="SFQ32384.1"/>
    </source>
</evidence>
<dbReference type="AlphaFoldDB" id="A0A1I5XKC9"/>
<keyword evidence="4" id="KW-0689">Ribosomal protein</keyword>
<dbReference type="GO" id="GO:0005840">
    <property type="term" value="C:ribosome"/>
    <property type="evidence" value="ECO:0007669"/>
    <property type="project" value="UniProtKB-KW"/>
</dbReference>
<dbReference type="PROSITE" id="PS51186">
    <property type="entry name" value="GNAT"/>
    <property type="match status" value="1"/>
</dbReference>
<sequence length="292" mass="32600">MNISIMTVSFPLDEETMEEITELIVEAENMDKVDYTSLLNVGELSDFYTKGFCILAYEDDSDRLVGVLTSIDRIATLDFEWSSVVLPGVRRLGIGERLVRELGKNLEVRAAVSDIALNPESSEAGKQLLHKLGYAFDFQERTMVATAMRKVEIESEVEVLEYTKEESEVVDVLVSAFGDTEEESKVLIAFNTQTPNRHLMVAYLQGEVVGTVTVVEEGEKLWATGLAVHENARNNGVATSLLNWSKNEANRMGKTSVYLDVETDNTQALSIYERAGFTTVSNTHFYTRSLLN</sequence>
<dbReference type="OrthoDB" id="7163760at2"/>
<protein>
    <submittedName>
        <fullName evidence="4">Ribosomal protein S18 acetylase RimI</fullName>
    </submittedName>
</protein>
<dbReference type="PANTHER" id="PTHR43420">
    <property type="entry name" value="ACETYLTRANSFERASE"/>
    <property type="match status" value="1"/>
</dbReference>
<dbReference type="InterPro" id="IPR016181">
    <property type="entry name" value="Acyl_CoA_acyltransferase"/>
</dbReference>
<feature type="domain" description="N-acetyltransferase" evidence="3">
    <location>
        <begin position="157"/>
        <end position="292"/>
    </location>
</feature>
<dbReference type="GO" id="GO:0016747">
    <property type="term" value="F:acyltransferase activity, transferring groups other than amino-acyl groups"/>
    <property type="evidence" value="ECO:0007669"/>
    <property type="project" value="InterPro"/>
</dbReference>
<keyword evidence="5" id="KW-1185">Reference proteome</keyword>
<reference evidence="5" key="1">
    <citation type="submission" date="2016-10" db="EMBL/GenBank/DDBJ databases">
        <authorList>
            <person name="Varghese N."/>
            <person name="Submissions S."/>
        </authorList>
    </citation>
    <scope>NUCLEOTIDE SEQUENCE [LARGE SCALE GENOMIC DNA]</scope>
    <source>
        <strain evidence="5">DSM 11706</strain>
    </source>
</reference>
<dbReference type="Pfam" id="PF00583">
    <property type="entry name" value="Acetyltransf_1"/>
    <property type="match status" value="1"/>
</dbReference>
<evidence type="ECO:0000313" key="5">
    <source>
        <dbReference type="Proteomes" id="UP000198734"/>
    </source>
</evidence>
<evidence type="ECO:0000256" key="2">
    <source>
        <dbReference type="ARBA" id="ARBA00023315"/>
    </source>
</evidence>
<gene>
    <name evidence="4" type="ORF">SAMN05421670_1581</name>
</gene>
<evidence type="ECO:0000256" key="1">
    <source>
        <dbReference type="ARBA" id="ARBA00022679"/>
    </source>
</evidence>
<dbReference type="Gene3D" id="3.40.630.30">
    <property type="match status" value="1"/>
</dbReference>
<dbReference type="CDD" id="cd04301">
    <property type="entry name" value="NAT_SF"/>
    <property type="match status" value="1"/>
</dbReference>
<dbReference type="EMBL" id="FOXU01000002">
    <property type="protein sequence ID" value="SFQ32384.1"/>
    <property type="molecule type" value="Genomic_DNA"/>
</dbReference>
<evidence type="ECO:0000259" key="3">
    <source>
        <dbReference type="PROSITE" id="PS51186"/>
    </source>
</evidence>
<dbReference type="STRING" id="126156.SAMN05421670_1581"/>
<keyword evidence="4" id="KW-0687">Ribonucleoprotein</keyword>
<dbReference type="Proteomes" id="UP000198734">
    <property type="component" value="Unassembled WGS sequence"/>
</dbReference>
<dbReference type="PANTHER" id="PTHR43420:SF47">
    <property type="entry name" value="N-ACETYLTRANSFERASE DOMAIN-CONTAINING PROTEIN"/>
    <property type="match status" value="1"/>
</dbReference>
<name>A0A1I5XKC9_9BACI</name>
<accession>A0A1I5XKC9</accession>
<proteinExistence type="predicted"/>
<dbReference type="InterPro" id="IPR050680">
    <property type="entry name" value="YpeA/RimI_acetyltransf"/>
</dbReference>
<dbReference type="InterPro" id="IPR000182">
    <property type="entry name" value="GNAT_dom"/>
</dbReference>
<keyword evidence="2" id="KW-0012">Acyltransferase</keyword>